<dbReference type="InterPro" id="IPR023286">
    <property type="entry name" value="ABATE_dom_sf"/>
</dbReference>
<keyword evidence="4 6" id="KW-0238">DNA-binding</keyword>
<evidence type="ECO:0000259" key="7">
    <source>
        <dbReference type="PROSITE" id="PS51755"/>
    </source>
</evidence>
<dbReference type="Gene3D" id="1.10.3300.10">
    <property type="entry name" value="Jann2411-like domain"/>
    <property type="match status" value="1"/>
</dbReference>
<dbReference type="Pfam" id="PF07336">
    <property type="entry name" value="ABATE"/>
    <property type="match status" value="1"/>
</dbReference>
<dbReference type="GO" id="GO:0006355">
    <property type="term" value="P:regulation of DNA-templated transcription"/>
    <property type="evidence" value="ECO:0007669"/>
    <property type="project" value="InterPro"/>
</dbReference>
<dbReference type="SUPFAM" id="SSF46894">
    <property type="entry name" value="C-terminal effector domain of the bipartite response regulators"/>
    <property type="match status" value="1"/>
</dbReference>
<dbReference type="PANTHER" id="PTHR35807">
    <property type="entry name" value="TRANSCRIPTIONAL REGULATOR REDD-RELATED"/>
    <property type="match status" value="1"/>
</dbReference>
<evidence type="ECO:0000256" key="6">
    <source>
        <dbReference type="PROSITE-ProRule" id="PRU01091"/>
    </source>
</evidence>
<dbReference type="InterPro" id="IPR051677">
    <property type="entry name" value="AfsR-DnrI-RedD_regulator"/>
</dbReference>
<evidence type="ECO:0000313" key="9">
    <source>
        <dbReference type="Proteomes" id="UP000272474"/>
    </source>
</evidence>
<name>A0A3A9YPX6_9ACTN</name>
<comment type="similarity">
    <text evidence="1">Belongs to the AfsR/DnrI/RedD regulatory family.</text>
</comment>
<dbReference type="InterPro" id="IPR036388">
    <property type="entry name" value="WH-like_DNA-bd_sf"/>
</dbReference>
<dbReference type="GO" id="GO:0003677">
    <property type="term" value="F:DNA binding"/>
    <property type="evidence" value="ECO:0007669"/>
    <property type="project" value="UniProtKB-UniRule"/>
</dbReference>
<dbReference type="RefSeq" id="WP_120684540.1">
    <property type="nucleotide sequence ID" value="NZ_RBAL01000024.1"/>
</dbReference>
<reference evidence="8 9" key="1">
    <citation type="journal article" date="2014" name="Int. J. Syst. Evol. Microbiol.">
        <title>Streptomyces hoynatensis sp. nov., isolated from deep marine sediment.</title>
        <authorList>
            <person name="Veyisoglu A."/>
            <person name="Sahin N."/>
        </authorList>
    </citation>
    <scope>NUCLEOTIDE SEQUENCE [LARGE SCALE GENOMIC DNA]</scope>
    <source>
        <strain evidence="8 9">KCTC 29097</strain>
    </source>
</reference>
<evidence type="ECO:0000256" key="5">
    <source>
        <dbReference type="ARBA" id="ARBA00023163"/>
    </source>
</evidence>
<evidence type="ECO:0000256" key="3">
    <source>
        <dbReference type="ARBA" id="ARBA00023015"/>
    </source>
</evidence>
<dbReference type="AlphaFoldDB" id="A0A3A9YPX6"/>
<evidence type="ECO:0000256" key="2">
    <source>
        <dbReference type="ARBA" id="ARBA00023012"/>
    </source>
</evidence>
<dbReference type="CDD" id="cd15831">
    <property type="entry name" value="BTAD"/>
    <property type="match status" value="1"/>
</dbReference>
<keyword evidence="5" id="KW-0804">Transcription</keyword>
<dbReference type="Proteomes" id="UP000272474">
    <property type="component" value="Unassembled WGS sequence"/>
</dbReference>
<dbReference type="Pfam" id="PF11706">
    <property type="entry name" value="zf-CGNR"/>
    <property type="match status" value="1"/>
</dbReference>
<dbReference type="InterPro" id="IPR010852">
    <property type="entry name" value="ABATE"/>
</dbReference>
<dbReference type="InterPro" id="IPR016032">
    <property type="entry name" value="Sig_transdc_resp-reg_C-effctor"/>
</dbReference>
<dbReference type="Gene3D" id="1.10.10.10">
    <property type="entry name" value="Winged helix-like DNA-binding domain superfamily/Winged helix DNA-binding domain"/>
    <property type="match status" value="1"/>
</dbReference>
<dbReference type="SMART" id="SM01043">
    <property type="entry name" value="BTAD"/>
    <property type="match status" value="1"/>
</dbReference>
<dbReference type="PROSITE" id="PS51755">
    <property type="entry name" value="OMPR_PHOB"/>
    <property type="match status" value="1"/>
</dbReference>
<sequence length="449" mass="49194">MEFQLLGPFQARHEGRRVLAGSRPQERCLLAVLLLDEGRVVPTERLIDLLWNGSPPASARGTVHTYVGRLRAALAPYGFPLLTRHDGYVAEPGEHTVDAAEFTGLLREAAAAADPGERTRLREAALALWRGPLLADVAGGELRARLGGRLTELRLSALESWAEDTLAMGLQDRVAAELAEPAAAHPERERLVAAQMTALYRTGRAAEALRLYAGTARALRAELGVGPGPALRTLRERIRSHDPRLDRPPGPSYAVRVRDQWLPWQVGGHPALEFCNTYAGWPGEEFPGSEWLREYATLAVWSGYVDLTEDWLVDRLLRQAARDPQEAALVLAEAREFRSRLYACLVDPSDGRAFRAVADLARQAAVHTVLTRGEDGLAGWRLSPAAGLRLPLYATARAAADLLTRPERLTVRACPNPACGWLFLNTSGRRAWCSLGTCGKRQRPCTTGP</sequence>
<dbReference type="SMART" id="SM00862">
    <property type="entry name" value="Trans_reg_C"/>
    <property type="match status" value="1"/>
</dbReference>
<dbReference type="Gene3D" id="1.25.40.10">
    <property type="entry name" value="Tetratricopeptide repeat domain"/>
    <property type="match status" value="1"/>
</dbReference>
<dbReference type="Pfam" id="PF00486">
    <property type="entry name" value="Trans_reg_C"/>
    <property type="match status" value="1"/>
</dbReference>
<keyword evidence="3" id="KW-0805">Transcription regulation</keyword>
<feature type="DNA-binding region" description="OmpR/PhoB-type" evidence="6">
    <location>
        <begin position="1"/>
        <end position="92"/>
    </location>
</feature>
<dbReference type="InterPro" id="IPR011990">
    <property type="entry name" value="TPR-like_helical_dom_sf"/>
</dbReference>
<dbReference type="InterPro" id="IPR001867">
    <property type="entry name" value="OmpR/PhoB-type_DNA-bd"/>
</dbReference>
<protein>
    <submittedName>
        <fullName evidence="8">SARP family transcriptional regulator</fullName>
    </submittedName>
</protein>
<dbReference type="Pfam" id="PF03704">
    <property type="entry name" value="BTAD"/>
    <property type="match status" value="1"/>
</dbReference>
<gene>
    <name evidence="8" type="ORF">D7294_27685</name>
</gene>
<dbReference type="EMBL" id="RBAL01000024">
    <property type="protein sequence ID" value="RKN37524.1"/>
    <property type="molecule type" value="Genomic_DNA"/>
</dbReference>
<dbReference type="PANTHER" id="PTHR35807:SF1">
    <property type="entry name" value="TRANSCRIPTIONAL REGULATOR REDD"/>
    <property type="match status" value="1"/>
</dbReference>
<dbReference type="InterPro" id="IPR021005">
    <property type="entry name" value="Znf_CGNR"/>
</dbReference>
<comment type="caution">
    <text evidence="8">The sequence shown here is derived from an EMBL/GenBank/DDBJ whole genome shotgun (WGS) entry which is preliminary data.</text>
</comment>
<dbReference type="SUPFAM" id="SSF48452">
    <property type="entry name" value="TPR-like"/>
    <property type="match status" value="1"/>
</dbReference>
<evidence type="ECO:0000313" key="8">
    <source>
        <dbReference type="EMBL" id="RKN37524.1"/>
    </source>
</evidence>
<evidence type="ECO:0000256" key="4">
    <source>
        <dbReference type="ARBA" id="ARBA00023125"/>
    </source>
</evidence>
<feature type="domain" description="OmpR/PhoB-type" evidence="7">
    <location>
        <begin position="1"/>
        <end position="92"/>
    </location>
</feature>
<proteinExistence type="inferred from homology"/>
<organism evidence="8 9">
    <name type="scientific">Streptomyces hoynatensis</name>
    <dbReference type="NCBI Taxonomy" id="1141874"/>
    <lineage>
        <taxon>Bacteria</taxon>
        <taxon>Bacillati</taxon>
        <taxon>Actinomycetota</taxon>
        <taxon>Actinomycetes</taxon>
        <taxon>Kitasatosporales</taxon>
        <taxon>Streptomycetaceae</taxon>
        <taxon>Streptomyces</taxon>
    </lineage>
</organism>
<keyword evidence="9" id="KW-1185">Reference proteome</keyword>
<dbReference type="OrthoDB" id="4336084at2"/>
<dbReference type="SUPFAM" id="SSF160904">
    <property type="entry name" value="Jann2411-like"/>
    <property type="match status" value="1"/>
</dbReference>
<dbReference type="InterPro" id="IPR005158">
    <property type="entry name" value="BTAD"/>
</dbReference>
<dbReference type="GO" id="GO:0000160">
    <property type="term" value="P:phosphorelay signal transduction system"/>
    <property type="evidence" value="ECO:0007669"/>
    <property type="project" value="UniProtKB-KW"/>
</dbReference>
<evidence type="ECO:0000256" key="1">
    <source>
        <dbReference type="ARBA" id="ARBA00005820"/>
    </source>
</evidence>
<accession>A0A3A9YPX6</accession>
<keyword evidence="2" id="KW-0902">Two-component regulatory system</keyword>